<organism evidence="3 4">
    <name type="scientific">Guptibacillus hwajinpoensis</name>
    <dbReference type="NCBI Taxonomy" id="208199"/>
    <lineage>
        <taxon>Bacteria</taxon>
        <taxon>Bacillati</taxon>
        <taxon>Bacillota</taxon>
        <taxon>Bacilli</taxon>
        <taxon>Bacillales</taxon>
        <taxon>Guptibacillaceae</taxon>
        <taxon>Guptibacillus</taxon>
    </lineage>
</organism>
<proteinExistence type="predicted"/>
<dbReference type="Proteomes" id="UP000035996">
    <property type="component" value="Unassembled WGS sequence"/>
</dbReference>
<gene>
    <name evidence="3" type="ORF">AB986_02630</name>
</gene>
<dbReference type="EMBL" id="LELK01000001">
    <property type="protein sequence ID" value="KMM38230.1"/>
    <property type="molecule type" value="Genomic_DNA"/>
</dbReference>
<evidence type="ECO:0000256" key="1">
    <source>
        <dbReference type="SAM" id="MobiDB-lite"/>
    </source>
</evidence>
<protein>
    <submittedName>
        <fullName evidence="3">Uncharacterized protein</fullName>
    </submittedName>
</protein>
<dbReference type="Pfam" id="PF19754">
    <property type="entry name" value="DUF6241"/>
    <property type="match status" value="1"/>
</dbReference>
<dbReference type="STRING" id="157733.AB986_02630"/>
<sequence length="175" mass="20225">MPSTRTLIISLSSLVVIVLGLTYWFISDLDTSSEKETVSSKSASDKSEPIDQDRYLDDGKPLISEDGIPSEGEFQEYMHGMTHQKVVAKQKWGIYQITDERIDRMLEVLDEIKGTSDEYEHFDFYLETLNEWDEGNFQNAVDVHNYIWGLNGGTIGKAKRLMTNEEEQKYIEKHY</sequence>
<evidence type="ECO:0000313" key="4">
    <source>
        <dbReference type="Proteomes" id="UP000035996"/>
    </source>
</evidence>
<comment type="caution">
    <text evidence="3">The sequence shown here is derived from an EMBL/GenBank/DDBJ whole genome shotgun (WGS) entry which is preliminary data.</text>
</comment>
<feature type="transmembrane region" description="Helical" evidence="2">
    <location>
        <begin position="7"/>
        <end position="26"/>
    </location>
</feature>
<keyword evidence="2" id="KW-0472">Membrane</keyword>
<name>A0A0J6CYK9_9BACL</name>
<dbReference type="OrthoDB" id="1932566at2"/>
<reference evidence="3" key="1">
    <citation type="submission" date="2015-06" db="EMBL/GenBank/DDBJ databases">
        <authorList>
            <person name="Liu B."/>
            <person name="Wang J."/>
            <person name="Zhu Y."/>
            <person name="Liu G."/>
            <person name="Chen Q."/>
            <person name="Zheng C."/>
            <person name="Che J."/>
            <person name="Ge C."/>
            <person name="Shi H."/>
            <person name="Pan Z."/>
            <person name="Liu X."/>
        </authorList>
    </citation>
    <scope>NUCLEOTIDE SEQUENCE [LARGE SCALE GENOMIC DNA]</scope>
    <source>
        <strain evidence="3">DSM 16346</strain>
    </source>
</reference>
<dbReference type="AlphaFoldDB" id="A0A0J6CYK9"/>
<evidence type="ECO:0000313" key="3">
    <source>
        <dbReference type="EMBL" id="KMM38230.1"/>
    </source>
</evidence>
<dbReference type="InterPro" id="IPR046208">
    <property type="entry name" value="DUF6241"/>
</dbReference>
<feature type="region of interest" description="Disordered" evidence="1">
    <location>
        <begin position="36"/>
        <end position="61"/>
    </location>
</feature>
<accession>A0A0J6CYK9</accession>
<evidence type="ECO:0000256" key="2">
    <source>
        <dbReference type="SAM" id="Phobius"/>
    </source>
</evidence>
<keyword evidence="2" id="KW-1133">Transmembrane helix</keyword>
<keyword evidence="2" id="KW-0812">Transmembrane</keyword>
<feature type="compositionally biased region" description="Basic and acidic residues" evidence="1">
    <location>
        <begin position="36"/>
        <end position="60"/>
    </location>
</feature>
<dbReference type="RefSeq" id="WP_048309314.1">
    <property type="nucleotide sequence ID" value="NZ_CP119526.1"/>
</dbReference>
<keyword evidence="4" id="KW-1185">Reference proteome</keyword>